<feature type="region of interest" description="Disordered" evidence="1">
    <location>
        <begin position="118"/>
        <end position="141"/>
    </location>
</feature>
<dbReference type="Pfam" id="PF25607">
    <property type="entry name" value="DUF7939"/>
    <property type="match status" value="1"/>
</dbReference>
<feature type="signal peptide" evidence="3">
    <location>
        <begin position="1"/>
        <end position="19"/>
    </location>
</feature>
<evidence type="ECO:0000313" key="5">
    <source>
        <dbReference type="EMBL" id="MFC3637888.1"/>
    </source>
</evidence>
<evidence type="ECO:0000259" key="4">
    <source>
        <dbReference type="Pfam" id="PF25607"/>
    </source>
</evidence>
<evidence type="ECO:0000256" key="1">
    <source>
        <dbReference type="SAM" id="MobiDB-lite"/>
    </source>
</evidence>
<evidence type="ECO:0000256" key="3">
    <source>
        <dbReference type="SAM" id="SignalP"/>
    </source>
</evidence>
<dbReference type="EMBL" id="JBHRYC010000051">
    <property type="protein sequence ID" value="MFC3637888.1"/>
    <property type="molecule type" value="Genomic_DNA"/>
</dbReference>
<keyword evidence="2" id="KW-0812">Transmembrane</keyword>
<dbReference type="InterPro" id="IPR025738">
    <property type="entry name" value="BatD"/>
</dbReference>
<gene>
    <name evidence="5" type="ORF">ACFONL_10955</name>
</gene>
<evidence type="ECO:0000256" key="2">
    <source>
        <dbReference type="SAM" id="Phobius"/>
    </source>
</evidence>
<reference evidence="6" key="1">
    <citation type="journal article" date="2019" name="Int. J. Syst. Evol. Microbiol.">
        <title>The Global Catalogue of Microorganisms (GCM) 10K type strain sequencing project: providing services to taxonomists for standard genome sequencing and annotation.</title>
        <authorList>
            <consortium name="The Broad Institute Genomics Platform"/>
            <consortium name="The Broad Institute Genome Sequencing Center for Infectious Disease"/>
            <person name="Wu L."/>
            <person name="Ma J."/>
        </authorList>
    </citation>
    <scope>NUCLEOTIDE SEQUENCE [LARGE SCALE GENOMIC DNA]</scope>
    <source>
        <strain evidence="6">KCTC 42282</strain>
    </source>
</reference>
<keyword evidence="2" id="KW-0472">Membrane</keyword>
<sequence>MRPVLLAIWLFLLALPAMADASPRVATTLDPADGTVMVGQPVRLHVRVLFADDMAHPPLVSVPETPGAQVMRFESQALTVRDQIDGQSYVGKEFEFVVYPRRAGDIVIPPPRITLLDRAGDPAGEARGTGTRIHASAPPGMDASGPVLVSSHVEARQDWSPDDGSKPVAAGGAIVRTIRRQADGTPALAMTDFQFVAPAGVRVYADPPVSQDQVNRGDVTGKRTDKVTYVFEKPGRYALPALVQPWWDPTQREARSLTLPGLDVTVIAAAAGHATATGLMARMASPQVLATVAGVVFVVVAALLLAPRVWRAWLARRNRRRASAAWARRAAIRAARAGNAGAAWEALTTWLARLPREEALALRQTPPLAPPLAGLERALFHGDGVWTPADGAALARAIDTCDHRPATEKAGAFAILPPLNPEFTTRG</sequence>
<keyword evidence="2" id="KW-1133">Transmembrane helix</keyword>
<feature type="domain" description="DUF7939" evidence="4">
    <location>
        <begin position="327"/>
        <end position="404"/>
    </location>
</feature>
<organism evidence="5 6">
    <name type="scientific">Camelimonas fluminis</name>
    <dbReference type="NCBI Taxonomy" id="1576911"/>
    <lineage>
        <taxon>Bacteria</taxon>
        <taxon>Pseudomonadati</taxon>
        <taxon>Pseudomonadota</taxon>
        <taxon>Alphaproteobacteria</taxon>
        <taxon>Hyphomicrobiales</taxon>
        <taxon>Chelatococcaceae</taxon>
        <taxon>Camelimonas</taxon>
    </lineage>
</organism>
<dbReference type="Proteomes" id="UP001595704">
    <property type="component" value="Unassembled WGS sequence"/>
</dbReference>
<dbReference type="PANTHER" id="PTHR40940">
    <property type="entry name" value="PROTEIN BATD-RELATED"/>
    <property type="match status" value="1"/>
</dbReference>
<accession>A0ABV7UHW1</accession>
<keyword evidence="3" id="KW-0732">Signal</keyword>
<name>A0ABV7UHW1_9HYPH</name>
<evidence type="ECO:0000313" key="6">
    <source>
        <dbReference type="Proteomes" id="UP001595704"/>
    </source>
</evidence>
<proteinExistence type="predicted"/>
<keyword evidence="6" id="KW-1185">Reference proteome</keyword>
<dbReference type="RefSeq" id="WP_191320596.1">
    <property type="nucleotide sequence ID" value="NZ_BNCG01000020.1"/>
</dbReference>
<feature type="transmembrane region" description="Helical" evidence="2">
    <location>
        <begin position="288"/>
        <end position="310"/>
    </location>
</feature>
<dbReference type="InterPro" id="IPR057699">
    <property type="entry name" value="DUF7939"/>
</dbReference>
<dbReference type="PANTHER" id="PTHR40940:SF1">
    <property type="entry name" value="PROTEIN BATD"/>
    <property type="match status" value="1"/>
</dbReference>
<feature type="chain" id="PRO_5046084533" evidence="3">
    <location>
        <begin position="20"/>
        <end position="427"/>
    </location>
</feature>
<protein>
    <submittedName>
        <fullName evidence="5">BatD family protein</fullName>
    </submittedName>
</protein>
<comment type="caution">
    <text evidence="5">The sequence shown here is derived from an EMBL/GenBank/DDBJ whole genome shotgun (WGS) entry which is preliminary data.</text>
</comment>